<protein>
    <submittedName>
        <fullName evidence="1">Head decoration protein</fullName>
    </submittedName>
</protein>
<accession>A0A940S4P5</accession>
<keyword evidence="2" id="KW-1185">Reference proteome</keyword>
<dbReference type="AlphaFoldDB" id="A0A940S4P5"/>
<dbReference type="RefSeq" id="WP_209371523.1">
    <property type="nucleotide sequence ID" value="NZ_JAGIZA010000003.1"/>
</dbReference>
<proteinExistence type="predicted"/>
<gene>
    <name evidence="1" type="ORF">J5Y10_05215</name>
</gene>
<comment type="caution">
    <text evidence="1">The sequence shown here is derived from an EMBL/GenBank/DDBJ whole genome shotgun (WGS) entry which is preliminary data.</text>
</comment>
<reference evidence="1" key="1">
    <citation type="submission" date="2021-03" db="EMBL/GenBank/DDBJ databases">
        <authorList>
            <person name="So Y."/>
        </authorList>
    </citation>
    <scope>NUCLEOTIDE SEQUENCE</scope>
    <source>
        <strain evidence="1">SG15</strain>
    </source>
</reference>
<evidence type="ECO:0000313" key="2">
    <source>
        <dbReference type="Proteomes" id="UP000677537"/>
    </source>
</evidence>
<organism evidence="1 2">
    <name type="scientific">Roseomonas indoligenes</name>
    <dbReference type="NCBI Taxonomy" id="2820811"/>
    <lineage>
        <taxon>Bacteria</taxon>
        <taxon>Pseudomonadati</taxon>
        <taxon>Pseudomonadota</taxon>
        <taxon>Alphaproteobacteria</taxon>
        <taxon>Acetobacterales</taxon>
        <taxon>Roseomonadaceae</taxon>
        <taxon>Roseomonas</taxon>
    </lineage>
</organism>
<dbReference type="Gene3D" id="2.40.300.10">
    <property type="entry name" value="Head decoration protein D"/>
    <property type="match status" value="1"/>
</dbReference>
<dbReference type="Proteomes" id="UP000677537">
    <property type="component" value="Unassembled WGS sequence"/>
</dbReference>
<dbReference type="InterPro" id="IPR004195">
    <property type="entry name" value="Head_decoration_D"/>
</dbReference>
<evidence type="ECO:0000313" key="1">
    <source>
        <dbReference type="EMBL" id="MBP0492175.1"/>
    </source>
</evidence>
<dbReference type="EMBL" id="JAGIZA010000003">
    <property type="protein sequence ID" value="MBP0492175.1"/>
    <property type="molecule type" value="Genomic_DNA"/>
</dbReference>
<dbReference type="Pfam" id="PF02924">
    <property type="entry name" value="HDPD"/>
    <property type="match status" value="1"/>
</dbReference>
<name>A0A940S4P5_9PROT</name>
<sequence length="126" mass="13068">MPQYPRSFSESYAPDRLIAGLTQIVTENMVLLSGQNLKRGTIVGRITASGKATISAAAASDGSQVPYGILLDDYDATAGDLGGCGVMVKGEFNDNAVIFGAGHTVLTVHDALRDGGIFLKPSVHAS</sequence>